<keyword evidence="5" id="KW-1185">Reference proteome</keyword>
<dbReference type="PANTHER" id="PTHR39639:SF1">
    <property type="entry name" value="DUF262 DOMAIN-CONTAINING PROTEIN"/>
    <property type="match status" value="1"/>
</dbReference>
<reference evidence="4" key="2">
    <citation type="submission" date="2013-07" db="EMBL/GenBank/DDBJ databases">
        <authorList>
            <consortium name="The Broad Institute Genome Sequencing Platform"/>
            <person name="Cuomo C."/>
            <person name="Litvintseva A."/>
            <person name="Chen Y."/>
            <person name="Heitman J."/>
            <person name="Sun S."/>
            <person name="Springer D."/>
            <person name="Dromer F."/>
            <person name="Young S.K."/>
            <person name="Zeng Q."/>
            <person name="Gargeya S."/>
            <person name="Fitzgerald M."/>
            <person name="Abouelleil A."/>
            <person name="Alvarado L."/>
            <person name="Berlin A.M."/>
            <person name="Chapman S.B."/>
            <person name="Dewar J."/>
            <person name="Goldberg J."/>
            <person name="Griggs A."/>
            <person name="Gujja S."/>
            <person name="Hansen M."/>
            <person name="Howarth C."/>
            <person name="Imamovic A."/>
            <person name="Larimer J."/>
            <person name="McCowan C."/>
            <person name="Murphy C."/>
            <person name="Pearson M."/>
            <person name="Priest M."/>
            <person name="Roberts A."/>
            <person name="Saif S."/>
            <person name="Shea T."/>
            <person name="Sykes S."/>
            <person name="Wortman J."/>
            <person name="Nusbaum C."/>
            <person name="Birren B."/>
        </authorList>
    </citation>
    <scope>NUCLEOTIDE SEQUENCE</scope>
    <source>
        <strain evidence="4">CBS 10737</strain>
    </source>
</reference>
<proteinExistence type="predicted"/>
<feature type="compositionally biased region" description="Low complexity" evidence="1">
    <location>
        <begin position="451"/>
        <end position="468"/>
    </location>
</feature>
<feature type="domain" description="GmrSD restriction endonucleases N-terminal" evidence="2">
    <location>
        <begin position="78"/>
        <end position="218"/>
    </location>
</feature>
<dbReference type="STRING" id="1296096.A0A1B9ICC4"/>
<evidence type="ECO:0000313" key="4">
    <source>
        <dbReference type="EMBL" id="WWC66942.1"/>
    </source>
</evidence>
<reference evidence="3" key="3">
    <citation type="submission" date="2016-07" db="EMBL/GenBank/DDBJ databases">
        <title>Evolution of pathogenesis and genome organization in the Tremellales.</title>
        <authorList>
            <person name="Cuomo C."/>
            <person name="Litvintseva A."/>
            <person name="Heitman J."/>
            <person name="Chen Y."/>
            <person name="Sun S."/>
            <person name="Springer D."/>
            <person name="Dromer F."/>
            <person name="Young S."/>
            <person name="Zeng Q."/>
            <person name="Chapman S."/>
            <person name="Gujja S."/>
            <person name="Saif S."/>
            <person name="Birren B."/>
        </authorList>
    </citation>
    <scope>NUCLEOTIDE SEQUENCE</scope>
    <source>
        <strain evidence="3">CBS 10737</strain>
    </source>
</reference>
<evidence type="ECO:0000259" key="2">
    <source>
        <dbReference type="Pfam" id="PF03235"/>
    </source>
</evidence>
<accession>A0A1B9ICC4</accession>
<name>A0A1B9ICC4_9TREE</name>
<reference evidence="4" key="4">
    <citation type="submission" date="2024-02" db="EMBL/GenBank/DDBJ databases">
        <title>Comparative genomics of Cryptococcus and Kwoniella reveals pathogenesis evolution and contrasting modes of karyotype evolution via chromosome fusion or intercentromeric recombination.</title>
        <authorList>
            <person name="Coelho M.A."/>
            <person name="David-Palma M."/>
            <person name="Shea T."/>
            <person name="Bowers K."/>
            <person name="McGinley-Smith S."/>
            <person name="Mohammad A.W."/>
            <person name="Gnirke A."/>
            <person name="Yurkov A.M."/>
            <person name="Nowrousian M."/>
            <person name="Sun S."/>
            <person name="Cuomo C.A."/>
            <person name="Heitman J."/>
        </authorList>
    </citation>
    <scope>NUCLEOTIDE SEQUENCE</scope>
    <source>
        <strain evidence="4">CBS 10737</strain>
    </source>
</reference>
<feature type="region of interest" description="Disordered" evidence="1">
    <location>
        <begin position="393"/>
        <end position="468"/>
    </location>
</feature>
<evidence type="ECO:0000313" key="3">
    <source>
        <dbReference type="EMBL" id="OCF53176.1"/>
    </source>
</evidence>
<reference evidence="3" key="1">
    <citation type="submission" date="2013-07" db="EMBL/GenBank/DDBJ databases">
        <title>The Genome Sequence of Cryptococcus pinus CBS10737.</title>
        <authorList>
            <consortium name="The Broad Institute Genome Sequencing Platform"/>
            <person name="Cuomo C."/>
            <person name="Litvintseva A."/>
            <person name="Chen Y."/>
            <person name="Heitman J."/>
            <person name="Sun S."/>
            <person name="Springer D."/>
            <person name="Dromer F."/>
            <person name="Young S.K."/>
            <person name="Zeng Q."/>
            <person name="Gargeya S."/>
            <person name="Fitzgerald M."/>
            <person name="Abouelleil A."/>
            <person name="Alvarado L."/>
            <person name="Berlin A.M."/>
            <person name="Chapman S.B."/>
            <person name="Dewar J."/>
            <person name="Goldberg J."/>
            <person name="Griggs A."/>
            <person name="Gujja S."/>
            <person name="Hansen M."/>
            <person name="Howarth C."/>
            <person name="Imamovic A."/>
            <person name="Larimer J."/>
            <person name="McCowan C."/>
            <person name="Murphy C."/>
            <person name="Pearson M."/>
            <person name="Priest M."/>
            <person name="Roberts A."/>
            <person name="Saif S."/>
            <person name="Shea T."/>
            <person name="Sykes S."/>
            <person name="Wortman J."/>
            <person name="Nusbaum C."/>
            <person name="Birren B."/>
        </authorList>
    </citation>
    <scope>NUCLEOTIDE SEQUENCE [LARGE SCALE GENOMIC DNA]</scope>
    <source>
        <strain evidence="3">CBS 10737</strain>
    </source>
</reference>
<dbReference type="Proteomes" id="UP000094020">
    <property type="component" value="Chromosome 1"/>
</dbReference>
<dbReference type="OrthoDB" id="5419821at2759"/>
<dbReference type="GeneID" id="30168846"/>
<organism evidence="3">
    <name type="scientific">Kwoniella pini CBS 10737</name>
    <dbReference type="NCBI Taxonomy" id="1296096"/>
    <lineage>
        <taxon>Eukaryota</taxon>
        <taxon>Fungi</taxon>
        <taxon>Dikarya</taxon>
        <taxon>Basidiomycota</taxon>
        <taxon>Agaricomycotina</taxon>
        <taxon>Tremellomycetes</taxon>
        <taxon>Tremellales</taxon>
        <taxon>Cryptococcaceae</taxon>
        <taxon>Kwoniella</taxon>
    </lineage>
</organism>
<dbReference type="Pfam" id="PF03235">
    <property type="entry name" value="GmrSD_N"/>
    <property type="match status" value="1"/>
</dbReference>
<feature type="compositionally biased region" description="Acidic residues" evidence="1">
    <location>
        <begin position="21"/>
        <end position="36"/>
    </location>
</feature>
<feature type="region of interest" description="Disordered" evidence="1">
    <location>
        <begin position="1"/>
        <end position="49"/>
    </location>
</feature>
<dbReference type="EMBL" id="KI894007">
    <property type="protein sequence ID" value="OCF53176.1"/>
    <property type="molecule type" value="Genomic_DNA"/>
</dbReference>
<feature type="region of interest" description="Disordered" evidence="1">
    <location>
        <begin position="480"/>
        <end position="523"/>
    </location>
</feature>
<dbReference type="AlphaFoldDB" id="A0A1B9ICC4"/>
<protein>
    <recommendedName>
        <fullName evidence="2">GmrSD restriction endonucleases N-terminal domain-containing protein</fullName>
    </recommendedName>
</protein>
<sequence length="549" mass="61500">MPSARPSTSNANQTAAGALSDDSDLDDFLDELSSDNEDVKPKKKGPPNVAEILKGQVGKPHNLTLSCKSLHDMIHTGRIDLEADYQRGVVWTEAKMIGLIQSLFLNYYVPPILFAVSKDEVGEETRLCIDGKQRCTSIQRFMDGQIPFISPNTKVKYWYTKFEGHRGKQLPKNLKDQFDLIQMMAVDYYNMSDEQQRDVFQRVQLGVQLSAAEKLAAHAGPWTTWINELEKRYVAAPDTLGDKVVTWNKARGRPFQNLLGFIVIARESTPSKIFLPSGTAMRNFVQRADPPDNDFKIRAQLALSIFINIAYNYREEAFNTTTTSVIAPVEFWFIGYLIYSRMGFLSVRSLAEEIGKMRAMIRRHVPGNVSANGLVFSLLSDFVRDIPKKRKNDDLPAAEQYEQDEDVDQRDARALKRSRRAEDTDPTYNEDWTERTISGPEKANTRGAVGSSSNSSNDGQQARPAPVNVAAAANARTIAGLPTPRTSGTTQPQVYNQQPANGHLQQSQQTNGLGNTSQQWREYTQDRVKALNAQALSQSHQVSNQAYGR</sequence>
<evidence type="ECO:0000256" key="1">
    <source>
        <dbReference type="SAM" id="MobiDB-lite"/>
    </source>
</evidence>
<dbReference type="KEGG" id="kpin:30168846"/>
<feature type="compositionally biased region" description="Polar residues" evidence="1">
    <location>
        <begin position="1"/>
        <end position="15"/>
    </location>
</feature>
<gene>
    <name evidence="3" type="ORF">I206_00477</name>
    <name evidence="4" type="ORF">I206_100849</name>
</gene>
<feature type="compositionally biased region" description="Polar residues" evidence="1">
    <location>
        <begin position="484"/>
        <end position="522"/>
    </location>
</feature>
<dbReference type="RefSeq" id="XP_019014395.1">
    <property type="nucleotide sequence ID" value="XM_019152257.1"/>
</dbReference>
<evidence type="ECO:0000313" key="5">
    <source>
        <dbReference type="Proteomes" id="UP000094020"/>
    </source>
</evidence>
<dbReference type="PANTHER" id="PTHR39639">
    <property type="entry name" value="CHROMOSOME 16, WHOLE GENOME SHOTGUN SEQUENCE"/>
    <property type="match status" value="1"/>
</dbReference>
<dbReference type="InterPro" id="IPR004919">
    <property type="entry name" value="GmrSD_N"/>
</dbReference>
<dbReference type="EMBL" id="CP144519">
    <property type="protein sequence ID" value="WWC66942.1"/>
    <property type="molecule type" value="Genomic_DNA"/>
</dbReference>